<dbReference type="Proteomes" id="UP001254848">
    <property type="component" value="Unassembled WGS sequence"/>
</dbReference>
<evidence type="ECO:0000313" key="2">
    <source>
        <dbReference type="EMBL" id="MDT8900657.1"/>
    </source>
</evidence>
<name>A0ABU3NV22_9FIRM</name>
<reference evidence="2 3" key="1">
    <citation type="submission" date="2023-07" db="EMBL/GenBank/DDBJ databases">
        <title>The novel representative of Negativicutes class, Anaeroselena agilis gen. nov. sp. nov.</title>
        <authorList>
            <person name="Prokofeva M.I."/>
            <person name="Elcheninov A.G."/>
            <person name="Klyukina A."/>
            <person name="Kublanov I.V."/>
            <person name="Frolov E.N."/>
            <person name="Podosokorskaya O.A."/>
        </authorList>
    </citation>
    <scope>NUCLEOTIDE SEQUENCE [LARGE SCALE GENOMIC DNA]</scope>
    <source>
        <strain evidence="2 3">4137-cl</strain>
    </source>
</reference>
<proteinExistence type="predicted"/>
<protein>
    <submittedName>
        <fullName evidence="2">Uncharacterized protein</fullName>
    </submittedName>
</protein>
<keyword evidence="3" id="KW-1185">Reference proteome</keyword>
<dbReference type="EMBL" id="JAUOZS010000001">
    <property type="protein sequence ID" value="MDT8900657.1"/>
    <property type="molecule type" value="Genomic_DNA"/>
</dbReference>
<dbReference type="RefSeq" id="WP_413779193.1">
    <property type="nucleotide sequence ID" value="NZ_JAUOZS010000001.1"/>
</dbReference>
<gene>
    <name evidence="2" type="ORF">Q4T40_05305</name>
</gene>
<sequence length="75" mass="8810">MVKKIDPKVLEEIAELEVLALLEGLQDPELRRNPSFLEKVRKFMAQNRLITSEQTPGIRQLQRETEDIPEFDDFN</sequence>
<evidence type="ECO:0000256" key="1">
    <source>
        <dbReference type="SAM" id="MobiDB-lite"/>
    </source>
</evidence>
<organism evidence="2 3">
    <name type="scientific">Anaeroselena agilis</name>
    <dbReference type="NCBI Taxonomy" id="3063788"/>
    <lineage>
        <taxon>Bacteria</taxon>
        <taxon>Bacillati</taxon>
        <taxon>Bacillota</taxon>
        <taxon>Negativicutes</taxon>
        <taxon>Acetonemataceae</taxon>
        <taxon>Anaeroselena</taxon>
    </lineage>
</organism>
<comment type="caution">
    <text evidence="2">The sequence shown here is derived from an EMBL/GenBank/DDBJ whole genome shotgun (WGS) entry which is preliminary data.</text>
</comment>
<accession>A0ABU3NV22</accession>
<feature type="region of interest" description="Disordered" evidence="1">
    <location>
        <begin position="54"/>
        <end position="75"/>
    </location>
</feature>
<evidence type="ECO:0000313" key="3">
    <source>
        <dbReference type="Proteomes" id="UP001254848"/>
    </source>
</evidence>